<dbReference type="EMBL" id="RBXL01000001">
    <property type="protein sequence ID" value="RKT44538.1"/>
    <property type="molecule type" value="Genomic_DNA"/>
</dbReference>
<dbReference type="PROSITE" id="PS52050">
    <property type="entry name" value="WYL"/>
    <property type="match status" value="1"/>
</dbReference>
<protein>
    <submittedName>
        <fullName evidence="3">Putative DNA-binding transcriptional regulator YafY</fullName>
    </submittedName>
</protein>
<accession>A0A495V9S1</accession>
<dbReference type="PANTHER" id="PTHR34580">
    <property type="match status" value="1"/>
</dbReference>
<keyword evidence="4" id="KW-1185">Reference proteome</keyword>
<dbReference type="Gene3D" id="1.10.10.10">
    <property type="entry name" value="Winged helix-like DNA-binding domain superfamily/Winged helix DNA-binding domain"/>
    <property type="match status" value="1"/>
</dbReference>
<dbReference type="InterPro" id="IPR036388">
    <property type="entry name" value="WH-like_DNA-bd_sf"/>
</dbReference>
<dbReference type="InterPro" id="IPR026881">
    <property type="entry name" value="WYL_dom"/>
</dbReference>
<gene>
    <name evidence="3" type="ORF">BDD21_1925</name>
</gene>
<dbReference type="Pfam" id="PF13280">
    <property type="entry name" value="WYL"/>
    <property type="match status" value="1"/>
</dbReference>
<dbReference type="Pfam" id="PF25583">
    <property type="entry name" value="WCX"/>
    <property type="match status" value="1"/>
</dbReference>
<keyword evidence="3" id="KW-0238">DNA-binding</keyword>
<evidence type="ECO:0000259" key="1">
    <source>
        <dbReference type="Pfam" id="PF13280"/>
    </source>
</evidence>
<dbReference type="InterPro" id="IPR051534">
    <property type="entry name" value="CBASS_pafABC_assoc_protein"/>
</dbReference>
<comment type="caution">
    <text evidence="3">The sequence shown here is derived from an EMBL/GenBank/DDBJ whole genome shotgun (WGS) entry which is preliminary data.</text>
</comment>
<dbReference type="GO" id="GO:0003677">
    <property type="term" value="F:DNA binding"/>
    <property type="evidence" value="ECO:0007669"/>
    <property type="project" value="UniProtKB-KW"/>
</dbReference>
<dbReference type="Proteomes" id="UP000274556">
    <property type="component" value="Unassembled WGS sequence"/>
</dbReference>
<name>A0A495V9S1_9GAMM</name>
<dbReference type="RefSeq" id="WP_120796970.1">
    <property type="nucleotide sequence ID" value="NZ_RBXL01000001.1"/>
</dbReference>
<evidence type="ECO:0000313" key="3">
    <source>
        <dbReference type="EMBL" id="RKT44538.1"/>
    </source>
</evidence>
<proteinExistence type="predicted"/>
<evidence type="ECO:0000313" key="4">
    <source>
        <dbReference type="Proteomes" id="UP000274556"/>
    </source>
</evidence>
<dbReference type="OrthoDB" id="9807255at2"/>
<dbReference type="PANTHER" id="PTHR34580:SF3">
    <property type="entry name" value="PROTEIN PAFB"/>
    <property type="match status" value="1"/>
</dbReference>
<evidence type="ECO:0000259" key="2">
    <source>
        <dbReference type="Pfam" id="PF25583"/>
    </source>
</evidence>
<dbReference type="AlphaFoldDB" id="A0A495V9S1"/>
<reference evidence="3 4" key="1">
    <citation type="submission" date="2018-10" db="EMBL/GenBank/DDBJ databases">
        <title>Genomic Encyclopedia of Archaeal and Bacterial Type Strains, Phase II (KMG-II): from individual species to whole genera.</title>
        <authorList>
            <person name="Goeker M."/>
        </authorList>
    </citation>
    <scope>NUCLEOTIDE SEQUENCE [LARGE SCALE GENOMIC DNA]</scope>
    <source>
        <strain evidence="3 4">DSM 235</strain>
    </source>
</reference>
<feature type="domain" description="WYL" evidence="1">
    <location>
        <begin position="143"/>
        <end position="210"/>
    </location>
</feature>
<feature type="domain" description="WCX" evidence="2">
    <location>
        <begin position="241"/>
        <end position="317"/>
    </location>
</feature>
<sequence>MDRFDRIFELNRILQAARHPVSRQRLQDALECSRATVTRLIEDMRLHLNAPIVYDRDLNGYTYDLADGAMYELPGLWFNASELHALLTVQQLLTSVEPGLLDPHLKPLQKRIGDLLELQRPGFDGLSARVRIMQVGARRSGRHFQTVAGALAQHQRLRIRYFNRGDDRHSDREVSPQRLTYYRDNWYLDAWCHLREGLRTFALDAIEAARQLSTTALPVADEELDRHFAVSYGIFAGTPQQTAVLRFSPERARWVAKEQWHRDQTGQFLEDGRYELRIPYSNALELTMDVLRYGPDVEVVEPAILRDLVRDRLAAALAQYG</sequence>
<dbReference type="InterPro" id="IPR057727">
    <property type="entry name" value="WCX_dom"/>
</dbReference>
<organism evidence="3 4">
    <name type="scientific">Thiocapsa rosea</name>
    <dbReference type="NCBI Taxonomy" id="69360"/>
    <lineage>
        <taxon>Bacteria</taxon>
        <taxon>Pseudomonadati</taxon>
        <taxon>Pseudomonadota</taxon>
        <taxon>Gammaproteobacteria</taxon>
        <taxon>Chromatiales</taxon>
        <taxon>Chromatiaceae</taxon>
        <taxon>Thiocapsa</taxon>
    </lineage>
</organism>